<name>A0A8H3DH77_9AGAM</name>
<dbReference type="SUPFAM" id="SSF50998">
    <property type="entry name" value="Quinoprotein alcohol dehydrogenase-like"/>
    <property type="match status" value="1"/>
</dbReference>
<dbReference type="Pfam" id="PF24883">
    <property type="entry name" value="NPHP3_N"/>
    <property type="match status" value="1"/>
</dbReference>
<organism evidence="6 7">
    <name type="scientific">Rhizoctonia solani</name>
    <dbReference type="NCBI Taxonomy" id="456999"/>
    <lineage>
        <taxon>Eukaryota</taxon>
        <taxon>Fungi</taxon>
        <taxon>Dikarya</taxon>
        <taxon>Basidiomycota</taxon>
        <taxon>Agaricomycotina</taxon>
        <taxon>Agaricomycetes</taxon>
        <taxon>Cantharellales</taxon>
        <taxon>Ceratobasidiaceae</taxon>
        <taxon>Rhizoctonia</taxon>
    </lineage>
</organism>
<evidence type="ECO:0000259" key="5">
    <source>
        <dbReference type="PROSITE" id="PS50837"/>
    </source>
</evidence>
<feature type="repeat" description="WD" evidence="3">
    <location>
        <begin position="969"/>
        <end position="1010"/>
    </location>
</feature>
<dbReference type="OrthoDB" id="538223at2759"/>
<dbReference type="SUPFAM" id="SSF82171">
    <property type="entry name" value="DPP6 N-terminal domain-like"/>
    <property type="match status" value="1"/>
</dbReference>
<feature type="repeat" description="WD" evidence="3">
    <location>
        <begin position="1058"/>
        <end position="1092"/>
    </location>
</feature>
<dbReference type="Gene3D" id="2.130.10.10">
    <property type="entry name" value="YVTN repeat-like/Quinoprotein amine dehydrogenase"/>
    <property type="match status" value="5"/>
</dbReference>
<feature type="repeat" description="WD" evidence="3">
    <location>
        <begin position="1346"/>
        <end position="1379"/>
    </location>
</feature>
<dbReference type="InterPro" id="IPR001680">
    <property type="entry name" value="WD40_rpt"/>
</dbReference>
<comment type="caution">
    <text evidence="6">The sequence shown here is derived from an EMBL/GenBank/DDBJ whole genome shotgun (WGS) entry which is preliminary data.</text>
</comment>
<feature type="domain" description="NACHT" evidence="5">
    <location>
        <begin position="265"/>
        <end position="410"/>
    </location>
</feature>
<dbReference type="Pfam" id="PF00400">
    <property type="entry name" value="WD40"/>
    <property type="match status" value="10"/>
</dbReference>
<dbReference type="InterPro" id="IPR019775">
    <property type="entry name" value="WD40_repeat_CS"/>
</dbReference>
<feature type="repeat" description="WD" evidence="3">
    <location>
        <begin position="1015"/>
        <end position="1056"/>
    </location>
</feature>
<accession>A0A8H3DH77</accession>
<dbReference type="InterPro" id="IPR050349">
    <property type="entry name" value="WD_LIS1/nudF_dynein_reg"/>
</dbReference>
<protein>
    <recommendedName>
        <fullName evidence="5">NACHT domain-containing protein</fullName>
    </recommendedName>
</protein>
<keyword evidence="2" id="KW-0677">Repeat</keyword>
<evidence type="ECO:0000313" key="7">
    <source>
        <dbReference type="Proteomes" id="UP000663831"/>
    </source>
</evidence>
<dbReference type="CDD" id="cd00200">
    <property type="entry name" value="WD40"/>
    <property type="match status" value="2"/>
</dbReference>
<dbReference type="SMART" id="SM00320">
    <property type="entry name" value="WD40"/>
    <property type="match status" value="13"/>
</dbReference>
<dbReference type="InterPro" id="IPR020472">
    <property type="entry name" value="WD40_PAC1"/>
</dbReference>
<dbReference type="PROSITE" id="PS00678">
    <property type="entry name" value="WD_REPEATS_1"/>
    <property type="match status" value="2"/>
</dbReference>
<evidence type="ECO:0000256" key="3">
    <source>
        <dbReference type="PROSITE-ProRule" id="PRU00221"/>
    </source>
</evidence>
<feature type="repeat" description="WD" evidence="3">
    <location>
        <begin position="1216"/>
        <end position="1257"/>
    </location>
</feature>
<feature type="compositionally biased region" description="Polar residues" evidence="4">
    <location>
        <begin position="36"/>
        <end position="46"/>
    </location>
</feature>
<evidence type="ECO:0000256" key="4">
    <source>
        <dbReference type="SAM" id="MobiDB-lite"/>
    </source>
</evidence>
<dbReference type="Gene3D" id="3.40.50.300">
    <property type="entry name" value="P-loop containing nucleotide triphosphate hydrolases"/>
    <property type="match status" value="1"/>
</dbReference>
<evidence type="ECO:0000256" key="1">
    <source>
        <dbReference type="ARBA" id="ARBA00022574"/>
    </source>
</evidence>
<dbReference type="InterPro" id="IPR015943">
    <property type="entry name" value="WD40/YVTN_repeat-like_dom_sf"/>
</dbReference>
<dbReference type="InterPro" id="IPR056884">
    <property type="entry name" value="NPHP3-like_N"/>
</dbReference>
<dbReference type="PRINTS" id="PR00320">
    <property type="entry name" value="GPROTEINBRPT"/>
</dbReference>
<dbReference type="PROSITE" id="PS50294">
    <property type="entry name" value="WD_REPEATS_REGION"/>
    <property type="match status" value="6"/>
</dbReference>
<evidence type="ECO:0000256" key="2">
    <source>
        <dbReference type="ARBA" id="ARBA00022737"/>
    </source>
</evidence>
<dbReference type="InterPro" id="IPR007111">
    <property type="entry name" value="NACHT_NTPase"/>
</dbReference>
<dbReference type="InterPro" id="IPR027417">
    <property type="entry name" value="P-loop_NTPase"/>
</dbReference>
<dbReference type="SUPFAM" id="SSF52540">
    <property type="entry name" value="P-loop containing nucleoside triphosphate hydrolases"/>
    <property type="match status" value="1"/>
</dbReference>
<sequence>MSTRESLRRRFANKFDKITSSRGHLTEEDEPKDTGTPVTTSFNSNENRPDDSDVTRSNLPEGAQTSQKRNGSTLLWALKATMRVLQGVTTDFLGVRSRELLAVLDTIEAADQVGLSLQDVALELPQWALILSNYISDGSTPRMSQSIHNLAQVLIKQLEYIQAQQQDGKLKRLVEFEQGFNELERVYRRIEVALRQLLVDASLSTWRDTDELLKDSRLKSMSPAHLARYNSSFSDEIERNKCYDGTRVAILEEISYWIDHPGEVKVYWMNGMAGTGKTTIAYTVCAQLEKNKCLGASFFCSRASSECREVSRILPTIAYQLAEQIYPFRSALSRILGQEPNIAQRNISVQFERLILLPLAEVKYMLPTGLVIVIDALDECSDPKTIKTMLETLLFHAPSLPIRFFLTSRPEPAIANSILAYDNQYRSIFHLHSVEEQSVKADIETYLTVALDKLSLSKSQIKRLVEQAGILFIYASTVVRYILPAHSGANSSYRLATIFAGGKAGNNQKDGQIDHLYKSILNEVLRNKMLDIAEIMLIQQVLWAVVCIREPVSVDTLAALLRADAKQVAEALQPLQSVLHILGDSKTVSTLHASFSDFMLSPARSGPLCCDERALSEYLANRCFDLMDEDLRFNICDLETSCCFDCDVPMIQDRVKAAISPQLFYACRFWCDHLSKSTITNVLFSRMERLLYNNLLFWMEVLNLKEWTSNGLRILADAKSLLLNLNAPSFAHTFIGDAFEFMSKFSAYPVHQSTPHLYLSALSLVPVQSKVREIYWERFQGIRWVDGTIVDEPESSALATWEIEDNDHSNLSFSPDGEYIAYSSSYRIAIHNAYSGTLTNSITSETTGFIGFIAFSPKGKLIAVADEQRIGLWDYRYHGGVLEKEVPVVCTSFAFSPDGELIAAGGEDFKIGIYSVDTGALLRGPFQGHTEPISSIAFFPDGHRIVSGSHDRSVRVWNLKDGTLFCPPYRDHYGGVTSVAVSSDGTRFISAFSYRAIRMWSAIDGSRLLKHDKAFRGHEGSIDSVAFSPDGTRIVSVSRDRAVRVWSAEKGTLVAGPFEGHASAAISAVFSPDGARVASISLDGTIRMWGLNHGLLHNNKSRGRIHVGIGGISSVAFSSGGDYLASGSWKAKVMPLDHVLVDASENGRILYYDYIIHIWHARRLGGALLSGPFIGHTGDITSVAFSFDSTRVVSGSVDHTVRVWDTNKGILLASPLSGHRSTVTAVSFSLGGSRIVSGAQNGSIRVWDSYTGVCLISTREVHTGGIASVIFSENSALILSRSWDSTTRKWDSYTGALLDDSPFKGRVMGSRAVAISPDGTKAVSGTELGVIWAWDIRSGNLLTDPIKAHKGGITSLAFSFDGMLFVSGSDDQTIRVWELPGEQSNQGRRVGQWQFNSDGWMLDSASRPLRWLPLELRRLEPRQFNNLIIDSRGSLRLHLRDLLFGESWQRCYIPETHRGTIF</sequence>
<reference evidence="6" key="1">
    <citation type="submission" date="2021-01" db="EMBL/GenBank/DDBJ databases">
        <authorList>
            <person name="Kaushik A."/>
        </authorList>
    </citation>
    <scope>NUCLEOTIDE SEQUENCE</scope>
    <source>
        <strain evidence="6">AG3-1AP</strain>
    </source>
</reference>
<feature type="region of interest" description="Disordered" evidence="4">
    <location>
        <begin position="14"/>
        <end position="68"/>
    </location>
</feature>
<feature type="repeat" description="WD" evidence="3">
    <location>
        <begin position="1259"/>
        <end position="1300"/>
    </location>
</feature>
<feature type="repeat" description="WD" evidence="3">
    <location>
        <begin position="926"/>
        <end position="962"/>
    </location>
</feature>
<dbReference type="Pfam" id="PF07676">
    <property type="entry name" value="PD40"/>
    <property type="match status" value="1"/>
</dbReference>
<dbReference type="PROSITE" id="PS50082">
    <property type="entry name" value="WD_REPEATS_2"/>
    <property type="match status" value="8"/>
</dbReference>
<dbReference type="SUPFAM" id="SSF50969">
    <property type="entry name" value="YVTN repeat-like/Quinoprotein amine dehydrogenase"/>
    <property type="match status" value="1"/>
</dbReference>
<dbReference type="InterPro" id="IPR011659">
    <property type="entry name" value="WD40"/>
</dbReference>
<dbReference type="PROSITE" id="PS50837">
    <property type="entry name" value="NACHT"/>
    <property type="match status" value="1"/>
</dbReference>
<evidence type="ECO:0000313" key="6">
    <source>
        <dbReference type="EMBL" id="CAE6527189.1"/>
    </source>
</evidence>
<dbReference type="InterPro" id="IPR011044">
    <property type="entry name" value="Quino_amine_DH_bsu"/>
</dbReference>
<dbReference type="EMBL" id="CAJMWV010007152">
    <property type="protein sequence ID" value="CAE6527189.1"/>
    <property type="molecule type" value="Genomic_DNA"/>
</dbReference>
<gene>
    <name evidence="6" type="ORF">RDB_LOCUS153047</name>
</gene>
<keyword evidence="1 3" id="KW-0853">WD repeat</keyword>
<dbReference type="PANTHER" id="PTHR44129">
    <property type="entry name" value="WD REPEAT-CONTAINING PROTEIN POP1"/>
    <property type="match status" value="1"/>
</dbReference>
<proteinExistence type="predicted"/>
<dbReference type="Proteomes" id="UP000663831">
    <property type="component" value="Unassembled WGS sequence"/>
</dbReference>
<feature type="repeat" description="WD" evidence="3">
    <location>
        <begin position="1173"/>
        <end position="1214"/>
    </location>
</feature>
<feature type="compositionally biased region" description="Polar residues" evidence="4">
    <location>
        <begin position="55"/>
        <end position="68"/>
    </location>
</feature>
<dbReference type="InterPro" id="IPR011047">
    <property type="entry name" value="Quinoprotein_ADH-like_sf"/>
</dbReference>